<feature type="DNA-binding region" description="NDT80" evidence="2">
    <location>
        <begin position="87"/>
        <end position="322"/>
    </location>
</feature>
<evidence type="ECO:0000313" key="6">
    <source>
        <dbReference type="Proteomes" id="UP001212841"/>
    </source>
</evidence>
<feature type="compositionally biased region" description="Basic and acidic residues" evidence="3">
    <location>
        <begin position="586"/>
        <end position="600"/>
    </location>
</feature>
<dbReference type="InterPro" id="IPR008967">
    <property type="entry name" value="p53-like_TF_DNA-bd_sf"/>
</dbReference>
<feature type="region of interest" description="Disordered" evidence="3">
    <location>
        <begin position="226"/>
        <end position="253"/>
    </location>
</feature>
<feature type="compositionally biased region" description="Low complexity" evidence="3">
    <location>
        <begin position="567"/>
        <end position="576"/>
    </location>
</feature>
<dbReference type="Pfam" id="PF05224">
    <property type="entry name" value="NDT80_PhoG"/>
    <property type="match status" value="1"/>
</dbReference>
<dbReference type="Gene3D" id="2.60.40.1390">
    <property type="entry name" value="NDT80 DNA-binding domain"/>
    <property type="match status" value="1"/>
</dbReference>
<evidence type="ECO:0000256" key="2">
    <source>
        <dbReference type="PROSITE-ProRule" id="PRU00850"/>
    </source>
</evidence>
<dbReference type="GO" id="GO:0000228">
    <property type="term" value="C:nuclear chromosome"/>
    <property type="evidence" value="ECO:0007669"/>
    <property type="project" value="TreeGrafter"/>
</dbReference>
<feature type="region of interest" description="Disordered" evidence="3">
    <location>
        <begin position="421"/>
        <end position="611"/>
    </location>
</feature>
<feature type="compositionally biased region" description="Gly residues" evidence="3">
    <location>
        <begin position="488"/>
        <end position="498"/>
    </location>
</feature>
<sequence length="611" mass="66047">MSAYYASPGGSASLISSYDPTAAVAAANLAAQAGMGRNNGGYGTGSPSSPGPQHMQHHHTTPIHQQQHNGTNQMGRGNGYGMGGYYGDASPFGSPIPSPMGSPNIYGSRRSRGVSESGPFFRPTQQIYHIYSMDRCRAYTIRIHPKIERGFFLADGDWTCYRRNYFQLSASFTALDAMGGRVDLPCLVDTHEGSNRLKNVTGFYLGCIARTATGAREIELVQHTAKRDKGPQSLPQPMPCEAQDTSGARHESDSFHSVTYERLQFKTATANNGKRRAAQQYHVLIVELFARLEDNSMCRIATCESAPLVVRGRAPGHYAQMHSKHSPHSPESPYHSDFPSPDTPPAMHHGHMPHASPSMGHSTGYTMGLPGGGGYPSDLHYYSYGARNTGNGMGGNMLSYPGAYAYTHSGQPNTMVAAHHQQHQQSQQPMHPHPPPTPVGTPTPGLPSHQQTVWHHQTGSVVAKQQQQQMQQQQEEDDQMRSDEGRVGVEGGIDGVGVGMEEEHHAHGHESGHDQGDEHDHADQRHHQESEQDHEHHGTVVGVEEPQQEHHQQEHKVLGDVPEGNGSAAAAAAAVAPTPPLSPSSLEREAAAVEEVRGDVQEQAGGDEASS</sequence>
<dbReference type="InterPro" id="IPR052605">
    <property type="entry name" value="Fungal_trans_regulator"/>
</dbReference>
<reference evidence="5" key="1">
    <citation type="submission" date="2020-05" db="EMBL/GenBank/DDBJ databases">
        <title>Phylogenomic resolution of chytrid fungi.</title>
        <authorList>
            <person name="Stajich J.E."/>
            <person name="Amses K."/>
            <person name="Simmons R."/>
            <person name="Seto K."/>
            <person name="Myers J."/>
            <person name="Bonds A."/>
            <person name="Quandt C.A."/>
            <person name="Barry K."/>
            <person name="Liu P."/>
            <person name="Grigoriev I."/>
            <person name="Longcore J.E."/>
            <person name="James T.Y."/>
        </authorList>
    </citation>
    <scope>NUCLEOTIDE SEQUENCE</scope>
    <source>
        <strain evidence="5">JEL0318</strain>
    </source>
</reference>
<dbReference type="GO" id="GO:0045944">
    <property type="term" value="P:positive regulation of transcription by RNA polymerase II"/>
    <property type="evidence" value="ECO:0007669"/>
    <property type="project" value="TreeGrafter"/>
</dbReference>
<keyword evidence="1 2" id="KW-0238">DNA-binding</keyword>
<organism evidence="5 6">
    <name type="scientific">Rhizophlyctis rosea</name>
    <dbReference type="NCBI Taxonomy" id="64517"/>
    <lineage>
        <taxon>Eukaryota</taxon>
        <taxon>Fungi</taxon>
        <taxon>Fungi incertae sedis</taxon>
        <taxon>Chytridiomycota</taxon>
        <taxon>Chytridiomycota incertae sedis</taxon>
        <taxon>Chytridiomycetes</taxon>
        <taxon>Rhizophlyctidales</taxon>
        <taxon>Rhizophlyctidaceae</taxon>
        <taxon>Rhizophlyctis</taxon>
    </lineage>
</organism>
<feature type="region of interest" description="Disordered" evidence="3">
    <location>
        <begin position="97"/>
        <end position="119"/>
    </location>
</feature>
<dbReference type="SUPFAM" id="SSF49417">
    <property type="entry name" value="p53-like transcription factors"/>
    <property type="match status" value="1"/>
</dbReference>
<feature type="compositionally biased region" description="Basic and acidic residues" evidence="3">
    <location>
        <begin position="547"/>
        <end position="558"/>
    </location>
</feature>
<dbReference type="InterPro" id="IPR037141">
    <property type="entry name" value="NDT80_DNA-bd_dom_sf"/>
</dbReference>
<dbReference type="GO" id="GO:0003700">
    <property type="term" value="F:DNA-binding transcription factor activity"/>
    <property type="evidence" value="ECO:0007669"/>
    <property type="project" value="UniProtKB-UniRule"/>
</dbReference>
<accession>A0AAD5SD50</accession>
<feature type="region of interest" description="Disordered" evidence="3">
    <location>
        <begin position="38"/>
        <end position="77"/>
    </location>
</feature>
<feature type="compositionally biased region" description="Pro residues" evidence="3">
    <location>
        <begin position="431"/>
        <end position="445"/>
    </location>
</feature>
<dbReference type="GO" id="GO:0003677">
    <property type="term" value="F:DNA binding"/>
    <property type="evidence" value="ECO:0007669"/>
    <property type="project" value="UniProtKB-KW"/>
</dbReference>
<keyword evidence="6" id="KW-1185">Reference proteome</keyword>
<feature type="compositionally biased region" description="Basic and acidic residues" evidence="3">
    <location>
        <begin position="501"/>
        <end position="538"/>
    </location>
</feature>
<evidence type="ECO:0000256" key="1">
    <source>
        <dbReference type="ARBA" id="ARBA00023125"/>
    </source>
</evidence>
<feature type="domain" description="NDT80" evidence="4">
    <location>
        <begin position="87"/>
        <end position="322"/>
    </location>
</feature>
<comment type="caution">
    <text evidence="5">The sequence shown here is derived from an EMBL/GenBank/DDBJ whole genome shotgun (WGS) entry which is preliminary data.</text>
</comment>
<evidence type="ECO:0000256" key="3">
    <source>
        <dbReference type="SAM" id="MobiDB-lite"/>
    </source>
</evidence>
<dbReference type="InterPro" id="IPR024061">
    <property type="entry name" value="NDT80_DNA-bd_dom"/>
</dbReference>
<dbReference type="PANTHER" id="PTHR35144:SF2">
    <property type="entry name" value="MEIOSIS-SPECIFIC TRANSCRIPTION FACTOR NDT80"/>
    <property type="match status" value="1"/>
</dbReference>
<dbReference type="EMBL" id="JADGJD010000267">
    <property type="protein sequence ID" value="KAJ3052769.1"/>
    <property type="molecule type" value="Genomic_DNA"/>
</dbReference>
<dbReference type="GO" id="GO:0051321">
    <property type="term" value="P:meiotic cell cycle"/>
    <property type="evidence" value="ECO:0007669"/>
    <property type="project" value="TreeGrafter"/>
</dbReference>
<dbReference type="Proteomes" id="UP001212841">
    <property type="component" value="Unassembled WGS sequence"/>
</dbReference>
<evidence type="ECO:0000313" key="5">
    <source>
        <dbReference type="EMBL" id="KAJ3052769.1"/>
    </source>
</evidence>
<dbReference type="PROSITE" id="PS51517">
    <property type="entry name" value="NDT80"/>
    <property type="match status" value="1"/>
</dbReference>
<gene>
    <name evidence="5" type="ORF">HK097_005695</name>
</gene>
<feature type="compositionally biased region" description="Polar residues" evidence="3">
    <location>
        <begin position="448"/>
        <end position="464"/>
    </location>
</feature>
<feature type="region of interest" description="Disordered" evidence="3">
    <location>
        <begin position="318"/>
        <end position="359"/>
    </location>
</feature>
<feature type="compositionally biased region" description="Low complexity" evidence="3">
    <location>
        <begin position="45"/>
        <end position="54"/>
    </location>
</feature>
<name>A0AAD5SD50_9FUNG</name>
<dbReference type="PANTHER" id="PTHR35144">
    <property type="entry name" value="MEIOSIS-SPECIFIC TRANSCRIPTION FACTOR NDT80"/>
    <property type="match status" value="1"/>
</dbReference>
<protein>
    <recommendedName>
        <fullName evidence="4">NDT80 domain-containing protein</fullName>
    </recommendedName>
</protein>
<evidence type="ECO:0000259" key="4">
    <source>
        <dbReference type="PROSITE" id="PS51517"/>
    </source>
</evidence>
<dbReference type="AlphaFoldDB" id="A0AAD5SD50"/>
<proteinExistence type="predicted"/>